<evidence type="ECO:0000313" key="5">
    <source>
        <dbReference type="EMBL" id="ROI10537.1"/>
    </source>
</evidence>
<gene>
    <name evidence="5" type="ORF">EGI11_01155</name>
</gene>
<comment type="caution">
    <text evidence="5">The sequence shown here is derived from an EMBL/GenBank/DDBJ whole genome shotgun (WGS) entry which is preliminary data.</text>
</comment>
<dbReference type="SMART" id="SM00421">
    <property type="entry name" value="HTH_LUXR"/>
    <property type="match status" value="1"/>
</dbReference>
<reference evidence="6" key="1">
    <citation type="submission" date="2018-11" db="EMBL/GenBank/DDBJ databases">
        <title>Proposal to divide the Flavobacteriaceae and reorganize its genera based on Amino Acid Identity values calculated from whole genome sequences.</title>
        <authorList>
            <person name="Nicholson A.C."/>
            <person name="Gulvik C.A."/>
            <person name="Whitney A.M."/>
            <person name="Humrighouse B.W."/>
            <person name="Bell M."/>
            <person name="Holmens B."/>
            <person name="Steigerwalt A."/>
            <person name="Villarma A."/>
            <person name="Sheth M."/>
            <person name="Batra D."/>
            <person name="Pryor J."/>
            <person name="Bernardet J.-F."/>
            <person name="Hugo C."/>
            <person name="Kampfer P."/>
            <person name="Newman J."/>
            <person name="Mcquiston J.R."/>
        </authorList>
    </citation>
    <scope>NUCLEOTIDE SEQUENCE [LARGE SCALE GENOMIC DNA]</scope>
    <source>
        <strain evidence="6">H3056</strain>
    </source>
</reference>
<dbReference type="AlphaFoldDB" id="A0A3N0WZL9"/>
<dbReference type="GO" id="GO:0006355">
    <property type="term" value="P:regulation of DNA-templated transcription"/>
    <property type="evidence" value="ECO:0007669"/>
    <property type="project" value="InterPro"/>
</dbReference>
<dbReference type="Gene3D" id="3.40.50.2300">
    <property type="match status" value="1"/>
</dbReference>
<keyword evidence="1" id="KW-0805">Transcription regulation</keyword>
<dbReference type="GO" id="GO:0003677">
    <property type="term" value="F:DNA binding"/>
    <property type="evidence" value="ECO:0007669"/>
    <property type="project" value="UniProtKB-KW"/>
</dbReference>
<evidence type="ECO:0000256" key="2">
    <source>
        <dbReference type="ARBA" id="ARBA00023125"/>
    </source>
</evidence>
<dbReference type="InterPro" id="IPR000792">
    <property type="entry name" value="Tscrpt_reg_LuxR_C"/>
</dbReference>
<dbReference type="Pfam" id="PF00196">
    <property type="entry name" value="GerE"/>
    <property type="match status" value="1"/>
</dbReference>
<proteinExistence type="predicted"/>
<keyword evidence="2 5" id="KW-0238">DNA-binding</keyword>
<dbReference type="Proteomes" id="UP000270224">
    <property type="component" value="Unassembled WGS sequence"/>
</dbReference>
<dbReference type="CDD" id="cd06170">
    <property type="entry name" value="LuxR_C_like"/>
    <property type="match status" value="1"/>
</dbReference>
<sequence>MKPKVILCGDDGENSVLLLPFFEKYNLGKDFEIETVSEVSLLSDLPHNEDCILFLNSAGYSTESITGLVQNLLQKNPCLKIIIYAIELEILDLKKLFEKGIKAYLGKNFLEKELEEALVTVNSGKIYITDEVKNRLVHFVCEVEDAEIRVHQLNIEITRREREVLKLVCQGFRTKKIADQLGISPHTVECHRRNIMHKFKIRNSANLVKFAKENHLVEN</sequence>
<dbReference type="RefSeq" id="WP_123264629.1">
    <property type="nucleotide sequence ID" value="NZ_RJUG01000001.1"/>
</dbReference>
<dbReference type="OrthoDB" id="9795108at2"/>
<dbReference type="InterPro" id="IPR016032">
    <property type="entry name" value="Sig_transdc_resp-reg_C-effctor"/>
</dbReference>
<dbReference type="PRINTS" id="PR00038">
    <property type="entry name" value="HTHLUXR"/>
</dbReference>
<dbReference type="PROSITE" id="PS00622">
    <property type="entry name" value="HTH_LUXR_1"/>
    <property type="match status" value="1"/>
</dbReference>
<dbReference type="PANTHER" id="PTHR44688:SF16">
    <property type="entry name" value="DNA-BINDING TRANSCRIPTIONAL ACTIVATOR DEVR_DOSR"/>
    <property type="match status" value="1"/>
</dbReference>
<organism evidence="5 6">
    <name type="scientific">Kaistella daneshvariae</name>
    <dbReference type="NCBI Taxonomy" id="2487074"/>
    <lineage>
        <taxon>Bacteria</taxon>
        <taxon>Pseudomonadati</taxon>
        <taxon>Bacteroidota</taxon>
        <taxon>Flavobacteriia</taxon>
        <taxon>Flavobacteriales</taxon>
        <taxon>Weeksellaceae</taxon>
        <taxon>Chryseobacterium group</taxon>
        <taxon>Kaistella</taxon>
    </lineage>
</organism>
<evidence type="ECO:0000259" key="4">
    <source>
        <dbReference type="PROSITE" id="PS50043"/>
    </source>
</evidence>
<accession>A0A3N0WZL9</accession>
<evidence type="ECO:0000256" key="1">
    <source>
        <dbReference type="ARBA" id="ARBA00023015"/>
    </source>
</evidence>
<dbReference type="PROSITE" id="PS50043">
    <property type="entry name" value="HTH_LUXR_2"/>
    <property type="match status" value="1"/>
</dbReference>
<evidence type="ECO:0000256" key="3">
    <source>
        <dbReference type="ARBA" id="ARBA00023163"/>
    </source>
</evidence>
<dbReference type="SUPFAM" id="SSF46894">
    <property type="entry name" value="C-terminal effector domain of the bipartite response regulators"/>
    <property type="match status" value="1"/>
</dbReference>
<evidence type="ECO:0000313" key="6">
    <source>
        <dbReference type="Proteomes" id="UP000270224"/>
    </source>
</evidence>
<name>A0A3N0WZL9_9FLAO</name>
<dbReference type="EMBL" id="RJUG01000001">
    <property type="protein sequence ID" value="ROI10537.1"/>
    <property type="molecule type" value="Genomic_DNA"/>
</dbReference>
<dbReference type="PANTHER" id="PTHR44688">
    <property type="entry name" value="DNA-BINDING TRANSCRIPTIONAL ACTIVATOR DEVR_DOSR"/>
    <property type="match status" value="1"/>
</dbReference>
<keyword evidence="3" id="KW-0804">Transcription</keyword>
<protein>
    <submittedName>
        <fullName evidence="5">DNA-binding response regulator</fullName>
    </submittedName>
</protein>
<feature type="domain" description="HTH luxR-type" evidence="4">
    <location>
        <begin position="150"/>
        <end position="215"/>
    </location>
</feature>